<feature type="transmembrane region" description="Helical" evidence="1">
    <location>
        <begin position="74"/>
        <end position="97"/>
    </location>
</feature>
<keyword evidence="1" id="KW-0472">Membrane</keyword>
<evidence type="ECO:0000256" key="1">
    <source>
        <dbReference type="SAM" id="Phobius"/>
    </source>
</evidence>
<sequence length="120" mass="13321">MNLRCLMAIKHQDKSEESQKERYYTQRHTRARLSSNNFRNNGSFLPITVPRCLQQIQGLILSAIRTAQSNTSMAWLGGYAAASTMILVGCAVCSRFVDGSLKLNLLFALCHASQNPLDTG</sequence>
<protein>
    <submittedName>
        <fullName evidence="2">Uncharacterized protein</fullName>
    </submittedName>
</protein>
<accession>A0A813FPV5</accession>
<evidence type="ECO:0000313" key="2">
    <source>
        <dbReference type="EMBL" id="CAE8614537.1"/>
    </source>
</evidence>
<keyword evidence="1" id="KW-1133">Transmembrane helix</keyword>
<dbReference type="EMBL" id="CAJNNV010025446">
    <property type="protein sequence ID" value="CAE8614537.1"/>
    <property type="molecule type" value="Genomic_DNA"/>
</dbReference>
<evidence type="ECO:0000313" key="3">
    <source>
        <dbReference type="Proteomes" id="UP000654075"/>
    </source>
</evidence>
<dbReference type="Proteomes" id="UP000654075">
    <property type="component" value="Unassembled WGS sequence"/>
</dbReference>
<reference evidence="2" key="1">
    <citation type="submission" date="2021-02" db="EMBL/GenBank/DDBJ databases">
        <authorList>
            <person name="Dougan E. K."/>
            <person name="Rhodes N."/>
            <person name="Thang M."/>
            <person name="Chan C."/>
        </authorList>
    </citation>
    <scope>NUCLEOTIDE SEQUENCE</scope>
</reference>
<organism evidence="2 3">
    <name type="scientific">Polarella glacialis</name>
    <name type="common">Dinoflagellate</name>
    <dbReference type="NCBI Taxonomy" id="89957"/>
    <lineage>
        <taxon>Eukaryota</taxon>
        <taxon>Sar</taxon>
        <taxon>Alveolata</taxon>
        <taxon>Dinophyceae</taxon>
        <taxon>Suessiales</taxon>
        <taxon>Suessiaceae</taxon>
        <taxon>Polarella</taxon>
    </lineage>
</organism>
<proteinExistence type="predicted"/>
<comment type="caution">
    <text evidence="2">The sequence shown here is derived from an EMBL/GenBank/DDBJ whole genome shotgun (WGS) entry which is preliminary data.</text>
</comment>
<keyword evidence="3" id="KW-1185">Reference proteome</keyword>
<keyword evidence="1" id="KW-0812">Transmembrane</keyword>
<dbReference type="AlphaFoldDB" id="A0A813FPV5"/>
<name>A0A813FPV5_POLGL</name>
<gene>
    <name evidence="2" type="ORF">PGLA1383_LOCUS32260</name>
</gene>